<dbReference type="Proteomes" id="UP001314263">
    <property type="component" value="Unassembled WGS sequence"/>
</dbReference>
<keyword evidence="2" id="KW-0808">Transferase</keyword>
<protein>
    <recommendedName>
        <fullName evidence="6">Protein kinase domain-containing protein</fullName>
    </recommendedName>
</protein>
<evidence type="ECO:0000259" key="6">
    <source>
        <dbReference type="PROSITE" id="PS50011"/>
    </source>
</evidence>
<dbReference type="GO" id="GO:0005524">
    <property type="term" value="F:ATP binding"/>
    <property type="evidence" value="ECO:0007669"/>
    <property type="project" value="UniProtKB-KW"/>
</dbReference>
<reference evidence="7 8" key="1">
    <citation type="submission" date="2023-10" db="EMBL/GenBank/DDBJ databases">
        <authorList>
            <person name="Maclean D."/>
            <person name="Macfadyen A."/>
        </authorList>
    </citation>
    <scope>NUCLEOTIDE SEQUENCE [LARGE SCALE GENOMIC DNA]</scope>
</reference>
<dbReference type="AlphaFoldDB" id="A0AAV1HXZ9"/>
<dbReference type="Gene3D" id="3.30.200.20">
    <property type="entry name" value="Phosphorylase Kinase, domain 1"/>
    <property type="match status" value="1"/>
</dbReference>
<keyword evidence="5" id="KW-0067">ATP-binding</keyword>
<evidence type="ECO:0000256" key="2">
    <source>
        <dbReference type="ARBA" id="ARBA00022679"/>
    </source>
</evidence>
<dbReference type="InterPro" id="IPR000719">
    <property type="entry name" value="Prot_kinase_dom"/>
</dbReference>
<dbReference type="Gene3D" id="1.10.510.10">
    <property type="entry name" value="Transferase(Phosphotransferase) domain 1"/>
    <property type="match status" value="1"/>
</dbReference>
<accession>A0AAV1HXZ9</accession>
<comment type="caution">
    <text evidence="7">The sequence shown here is derived from an EMBL/GenBank/DDBJ whole genome shotgun (WGS) entry which is preliminary data.</text>
</comment>
<dbReference type="SMART" id="SM00220">
    <property type="entry name" value="S_TKc"/>
    <property type="match status" value="1"/>
</dbReference>
<gene>
    <name evidence="7" type="ORF">CVIRNUC_002853</name>
</gene>
<keyword evidence="1" id="KW-0723">Serine/threonine-protein kinase</keyword>
<keyword evidence="3" id="KW-0547">Nucleotide-binding</keyword>
<evidence type="ECO:0000256" key="4">
    <source>
        <dbReference type="ARBA" id="ARBA00022777"/>
    </source>
</evidence>
<dbReference type="InterPro" id="IPR050205">
    <property type="entry name" value="CDPK_Ser/Thr_kinases"/>
</dbReference>
<dbReference type="InterPro" id="IPR011009">
    <property type="entry name" value="Kinase-like_dom_sf"/>
</dbReference>
<keyword evidence="4" id="KW-0418">Kinase</keyword>
<dbReference type="PROSITE" id="PS50011">
    <property type="entry name" value="PROTEIN_KINASE_DOM"/>
    <property type="match status" value="1"/>
</dbReference>
<evidence type="ECO:0000256" key="3">
    <source>
        <dbReference type="ARBA" id="ARBA00022741"/>
    </source>
</evidence>
<dbReference type="PANTHER" id="PTHR24349">
    <property type="entry name" value="SERINE/THREONINE-PROTEIN KINASE"/>
    <property type="match status" value="1"/>
</dbReference>
<keyword evidence="8" id="KW-1185">Reference proteome</keyword>
<proteinExistence type="predicted"/>
<evidence type="ECO:0000313" key="8">
    <source>
        <dbReference type="Proteomes" id="UP001314263"/>
    </source>
</evidence>
<evidence type="ECO:0000256" key="1">
    <source>
        <dbReference type="ARBA" id="ARBA00022527"/>
    </source>
</evidence>
<evidence type="ECO:0000256" key="5">
    <source>
        <dbReference type="ARBA" id="ARBA00022840"/>
    </source>
</evidence>
<evidence type="ECO:0000313" key="7">
    <source>
        <dbReference type="EMBL" id="CAK0761365.1"/>
    </source>
</evidence>
<dbReference type="EMBL" id="CAUYUE010000004">
    <property type="protein sequence ID" value="CAK0761365.1"/>
    <property type="molecule type" value="Genomic_DNA"/>
</dbReference>
<feature type="domain" description="Protein kinase" evidence="6">
    <location>
        <begin position="82"/>
        <end position="361"/>
    </location>
</feature>
<dbReference type="SUPFAM" id="SSF56112">
    <property type="entry name" value="Protein kinase-like (PK-like)"/>
    <property type="match status" value="1"/>
</dbReference>
<dbReference type="GO" id="GO:0004674">
    <property type="term" value="F:protein serine/threonine kinase activity"/>
    <property type="evidence" value="ECO:0007669"/>
    <property type="project" value="UniProtKB-KW"/>
</dbReference>
<name>A0AAV1HXZ9_9CHLO</name>
<dbReference type="Pfam" id="PF00069">
    <property type="entry name" value="Pkinase"/>
    <property type="match status" value="1"/>
</dbReference>
<sequence>MTHSARAAMEVSRHIPEHSQHGQPQLVPVCSQGCQGLTVRQRRRRSHAVRGVLCSVTVQRPALSTGSHLPAASWRTDFSARYNLGSHIGSGSYGVVHLCIDKATGHKKAVKIMPKARAKQAPERTQRKLEREVALMTRISRESRAVAQLVDVFEDRSYVYIVMDLLEGGDLEQLLEAHGPFSEHAAAITVYECLKIISVCHANGVLLGDIKPANFMLRKYYKDPIGAIEQQQLGPSWLKAIDFGCSQSVGHSRLQRRTGTPVYMSPETFRREYYLEADLWSLGMMLYQLIAARFPFWTSVAQCRTRSLEEVMKAVIMDNIPLDYGPWLTCSPECTDFLKGLLMRDPAQRMTATEALEHPWFRRHFASDAGDGSSQNNIVPLVSGAPRCSFYSSCASSVLRSLPV</sequence>
<organism evidence="7 8">
    <name type="scientific">Coccomyxa viridis</name>
    <dbReference type="NCBI Taxonomy" id="1274662"/>
    <lineage>
        <taxon>Eukaryota</taxon>
        <taxon>Viridiplantae</taxon>
        <taxon>Chlorophyta</taxon>
        <taxon>core chlorophytes</taxon>
        <taxon>Trebouxiophyceae</taxon>
        <taxon>Trebouxiophyceae incertae sedis</taxon>
        <taxon>Coccomyxaceae</taxon>
        <taxon>Coccomyxa</taxon>
    </lineage>
</organism>